<dbReference type="InterPro" id="IPR013988">
    <property type="entry name" value="YjdM_C"/>
</dbReference>
<dbReference type="RefSeq" id="WP_177136853.1">
    <property type="nucleotide sequence ID" value="NZ_JAGPWB010000045.1"/>
</dbReference>
<gene>
    <name evidence="3" type="ORF">F3K02_17030</name>
</gene>
<dbReference type="AlphaFoldDB" id="A0A7Y8GYZ3"/>
<evidence type="ECO:0000259" key="1">
    <source>
        <dbReference type="Pfam" id="PF03831"/>
    </source>
</evidence>
<comment type="caution">
    <text evidence="3">The sequence shown here is derived from an EMBL/GenBank/DDBJ whole genome shotgun (WGS) entry which is preliminary data.</text>
</comment>
<reference evidence="3 4" key="1">
    <citation type="submission" date="2019-09" db="EMBL/GenBank/DDBJ databases">
        <title>Hydrogenophaga aromatica sp. nov., isolated from a para-xylene-degrading enrichment culture.</title>
        <authorList>
            <person name="Tancsics A."/>
            <person name="Banerjee S."/>
        </authorList>
    </citation>
    <scope>NUCLEOTIDE SEQUENCE [LARGE SCALE GENOMIC DNA]</scope>
    <source>
        <strain evidence="3 4">D2P1</strain>
    </source>
</reference>
<protein>
    <recommendedName>
        <fullName evidence="5">Alkylphosphonate utilization protein</fullName>
    </recommendedName>
</protein>
<feature type="domain" description="Protein YjdM C-terminal" evidence="1">
    <location>
        <begin position="50"/>
        <end position="72"/>
    </location>
</feature>
<evidence type="ECO:0000259" key="2">
    <source>
        <dbReference type="Pfam" id="PF08274"/>
    </source>
</evidence>
<dbReference type="EMBL" id="VYGV01000016">
    <property type="protein sequence ID" value="NWF46943.1"/>
    <property type="molecule type" value="Genomic_DNA"/>
</dbReference>
<proteinExistence type="predicted"/>
<name>A0A7Y8GYZ3_9BURK</name>
<dbReference type="Gene3D" id="2.20.25.10">
    <property type="match status" value="1"/>
</dbReference>
<dbReference type="InterPro" id="IPR013987">
    <property type="entry name" value="YjdM_N"/>
</dbReference>
<evidence type="ECO:0008006" key="5">
    <source>
        <dbReference type="Google" id="ProtNLM"/>
    </source>
</evidence>
<feature type="domain" description="Protein YjdM N-terminal" evidence="2">
    <location>
        <begin position="3"/>
        <end position="29"/>
    </location>
</feature>
<keyword evidence="4" id="KW-1185">Reference proteome</keyword>
<evidence type="ECO:0000313" key="4">
    <source>
        <dbReference type="Proteomes" id="UP000545507"/>
    </source>
</evidence>
<sequence>MRFPPCPTCQSTLTYTDGELLICPECDHERSASAPTENAEPVTVWKDAVGNVHCKVDGVGAMQLKSSVVKKA</sequence>
<accession>A0A7Y8GYZ3</accession>
<evidence type="ECO:0000313" key="3">
    <source>
        <dbReference type="EMBL" id="NWF46943.1"/>
    </source>
</evidence>
<dbReference type="Proteomes" id="UP000545507">
    <property type="component" value="Unassembled WGS sequence"/>
</dbReference>
<dbReference type="Pfam" id="PF08274">
    <property type="entry name" value="Zn_Ribbon_YjdM"/>
    <property type="match status" value="1"/>
</dbReference>
<dbReference type="Pfam" id="PF03831">
    <property type="entry name" value="YjdM"/>
    <property type="match status" value="1"/>
</dbReference>
<dbReference type="Gene3D" id="2.30.30.40">
    <property type="entry name" value="SH3 Domains"/>
    <property type="match status" value="1"/>
</dbReference>
<dbReference type="SUPFAM" id="SSF57783">
    <property type="entry name" value="Zinc beta-ribbon"/>
    <property type="match status" value="1"/>
</dbReference>
<organism evidence="3 4">
    <name type="scientific">Hydrogenophaga aromaticivorans</name>
    <dbReference type="NCBI Taxonomy" id="2610898"/>
    <lineage>
        <taxon>Bacteria</taxon>
        <taxon>Pseudomonadati</taxon>
        <taxon>Pseudomonadota</taxon>
        <taxon>Betaproteobacteria</taxon>
        <taxon>Burkholderiales</taxon>
        <taxon>Comamonadaceae</taxon>
        <taxon>Hydrogenophaga</taxon>
    </lineage>
</organism>